<evidence type="ECO:0000313" key="2">
    <source>
        <dbReference type="Proteomes" id="UP001497700"/>
    </source>
</evidence>
<gene>
    <name evidence="1" type="ORF">F4820DRAFT_466588</name>
</gene>
<comment type="caution">
    <text evidence="1">The sequence shown here is derived from an EMBL/GenBank/DDBJ whole genome shotgun (WGS) entry which is preliminary data.</text>
</comment>
<proteinExistence type="predicted"/>
<name>A0ACB9Z8V9_9PEZI</name>
<reference evidence="1 2" key="1">
    <citation type="journal article" date="2022" name="New Phytol.">
        <title>Ecological generalism drives hyperdiversity of secondary metabolite gene clusters in xylarialean endophytes.</title>
        <authorList>
            <person name="Franco M.E.E."/>
            <person name="Wisecaver J.H."/>
            <person name="Arnold A.E."/>
            <person name="Ju Y.M."/>
            <person name="Slot J.C."/>
            <person name="Ahrendt S."/>
            <person name="Moore L.P."/>
            <person name="Eastman K.E."/>
            <person name="Scott K."/>
            <person name="Konkel Z."/>
            <person name="Mondo S.J."/>
            <person name="Kuo A."/>
            <person name="Hayes R.D."/>
            <person name="Haridas S."/>
            <person name="Andreopoulos B."/>
            <person name="Riley R."/>
            <person name="LaButti K."/>
            <person name="Pangilinan J."/>
            <person name="Lipzen A."/>
            <person name="Amirebrahimi M."/>
            <person name="Yan J."/>
            <person name="Adam C."/>
            <person name="Keymanesh K."/>
            <person name="Ng V."/>
            <person name="Louie K."/>
            <person name="Northen T."/>
            <person name="Drula E."/>
            <person name="Henrissat B."/>
            <person name="Hsieh H.M."/>
            <person name="Youens-Clark K."/>
            <person name="Lutzoni F."/>
            <person name="Miadlikowska J."/>
            <person name="Eastwood D.C."/>
            <person name="Hamelin R.C."/>
            <person name="Grigoriev I.V."/>
            <person name="U'Ren J.M."/>
        </authorList>
    </citation>
    <scope>NUCLEOTIDE SEQUENCE [LARGE SCALE GENOMIC DNA]</scope>
    <source>
        <strain evidence="1 2">CBS 119005</strain>
    </source>
</reference>
<dbReference type="EMBL" id="MU393440">
    <property type="protein sequence ID" value="KAI4868147.1"/>
    <property type="molecule type" value="Genomic_DNA"/>
</dbReference>
<sequence>MSQPLRLLLPNSPNPPRVEVLSQTQHRTKRVAIPAACEACRKRKSKCTAERPRCAVCVERQTPCEYTTLPTETHLRAQKRKLTNLEIRCQAYEDLFGILRSRPDDETNQVLQRLRMGEDVQAIVRAVQDGDLLLQLSLKPDLRFRYEFPYIREMPPHLDDPKNPYIRSILYEKTAVVSSQPSAYLDTLRDVEDESQKIYLVPYHTAELIDSRIASANVSSWTKVSSDNPMLRVLLQIYFLFEFPFHPYFHKDTFLEDLLVGSRRFCSPSLVNAVLGAAWHGYSKMKSRAAYWLPDNLGYRFLAEARRLFELEQANPTITTVQAGAIINLISNNNGIDSISWVYIDKSIKMAQSISLLSPSPDESREWQLAASATAWSLFNWQALVAFHTFQPPILRDPPTRPLPEVNDYGEIWVQYPLGREPVPIFNGLVFRAISEFRVIMNEIAGLSFGRPKSFSRMSLDAALGYRSRLLVWYGNLPEPLCARHIALPSHLNIHIHYHVLLIGLFEPFVQMGYIHREANPSTIVGHSKAYFETLMRVYYLRHGFESLDVTLIQFLHLLGFSALRDLSLAEQGTAASEAIRSTLILCAKGLWEQGQNYYLSEAIFRMFRQSMNLEEALLLREIIEIEDYDGRLDHMIQETRSRWPIGTFSLTDENGDRTLEHFICWRQQYLQDKIQDGTAMDQDGCSATSPRYPERYGLSPVAQG</sequence>
<protein>
    <submittedName>
        <fullName evidence="1">Uncharacterized protein</fullName>
    </submittedName>
</protein>
<evidence type="ECO:0000313" key="1">
    <source>
        <dbReference type="EMBL" id="KAI4868147.1"/>
    </source>
</evidence>
<keyword evidence="2" id="KW-1185">Reference proteome</keyword>
<organism evidence="1 2">
    <name type="scientific">Hypoxylon rubiginosum</name>
    <dbReference type="NCBI Taxonomy" id="110542"/>
    <lineage>
        <taxon>Eukaryota</taxon>
        <taxon>Fungi</taxon>
        <taxon>Dikarya</taxon>
        <taxon>Ascomycota</taxon>
        <taxon>Pezizomycotina</taxon>
        <taxon>Sordariomycetes</taxon>
        <taxon>Xylariomycetidae</taxon>
        <taxon>Xylariales</taxon>
        <taxon>Hypoxylaceae</taxon>
        <taxon>Hypoxylon</taxon>
    </lineage>
</organism>
<dbReference type="Proteomes" id="UP001497700">
    <property type="component" value="Unassembled WGS sequence"/>
</dbReference>
<accession>A0ACB9Z8V9</accession>